<name>A0ABR7FY13_9FIRM</name>
<keyword evidence="6" id="KW-1003">Cell membrane</keyword>
<reference evidence="11 12" key="1">
    <citation type="submission" date="2020-08" db="EMBL/GenBank/DDBJ databases">
        <title>Genome public.</title>
        <authorList>
            <person name="Liu C."/>
            <person name="Sun Q."/>
        </authorList>
    </citation>
    <scope>NUCLEOTIDE SEQUENCE [LARGE SCALE GENOMIC DNA]</scope>
    <source>
        <strain evidence="11 12">NSJ-43</strain>
    </source>
</reference>
<dbReference type="InterPro" id="IPR004044">
    <property type="entry name" value="KH_dom_type_2"/>
</dbReference>
<evidence type="ECO:0000313" key="12">
    <source>
        <dbReference type="Proteomes" id="UP000628463"/>
    </source>
</evidence>
<evidence type="ECO:0000313" key="11">
    <source>
        <dbReference type="EMBL" id="MBC5680079.1"/>
    </source>
</evidence>
<dbReference type="InterPro" id="IPR015946">
    <property type="entry name" value="KH_dom-like_a/b"/>
</dbReference>
<dbReference type="CDD" id="cd22534">
    <property type="entry name" value="KH-II_Era"/>
    <property type="match status" value="1"/>
</dbReference>
<dbReference type="RefSeq" id="WP_186836225.1">
    <property type="nucleotide sequence ID" value="NZ_JACOPD010000002.1"/>
</dbReference>
<dbReference type="CDD" id="cd04163">
    <property type="entry name" value="Era"/>
    <property type="match status" value="1"/>
</dbReference>
<feature type="domain" description="KH type-2" evidence="9">
    <location>
        <begin position="222"/>
        <end position="302"/>
    </location>
</feature>
<dbReference type="InterPro" id="IPR009019">
    <property type="entry name" value="KH_sf_prok-type"/>
</dbReference>
<evidence type="ECO:0000259" key="10">
    <source>
        <dbReference type="PROSITE" id="PS51713"/>
    </source>
</evidence>
<dbReference type="HAMAP" id="MF_00367">
    <property type="entry name" value="GTPase_Era"/>
    <property type="match status" value="1"/>
</dbReference>
<dbReference type="NCBIfam" id="TIGR00436">
    <property type="entry name" value="era"/>
    <property type="match status" value="1"/>
</dbReference>
<evidence type="ECO:0000256" key="1">
    <source>
        <dbReference type="ARBA" id="ARBA00007921"/>
    </source>
</evidence>
<comment type="caution">
    <text evidence="11">The sequence shown here is derived from an EMBL/GenBank/DDBJ whole genome shotgun (WGS) entry which is preliminary data.</text>
</comment>
<comment type="similarity">
    <text evidence="1 6 7 8">Belongs to the TRAFAC class TrmE-Era-EngA-EngB-Septin-like GTPase superfamily. Era GTPase family.</text>
</comment>
<gene>
    <name evidence="6 11" type="primary">era</name>
    <name evidence="11" type="ORF">H8S01_03760</name>
</gene>
<evidence type="ECO:0000256" key="2">
    <source>
        <dbReference type="ARBA" id="ARBA00020484"/>
    </source>
</evidence>
<evidence type="ECO:0000256" key="7">
    <source>
        <dbReference type="PROSITE-ProRule" id="PRU01050"/>
    </source>
</evidence>
<keyword evidence="6" id="KW-0699">rRNA-binding</keyword>
<evidence type="ECO:0000256" key="6">
    <source>
        <dbReference type="HAMAP-Rule" id="MF_00367"/>
    </source>
</evidence>
<dbReference type="PRINTS" id="PR00449">
    <property type="entry name" value="RASTRNSFRMNG"/>
</dbReference>
<feature type="region of interest" description="G1" evidence="7">
    <location>
        <begin position="32"/>
        <end position="39"/>
    </location>
</feature>
<protein>
    <recommendedName>
        <fullName evidence="2 6">GTPase Era</fullName>
    </recommendedName>
</protein>
<evidence type="ECO:0000256" key="4">
    <source>
        <dbReference type="ARBA" id="ARBA00022884"/>
    </source>
</evidence>
<dbReference type="PROSITE" id="PS51713">
    <property type="entry name" value="G_ERA"/>
    <property type="match status" value="1"/>
</dbReference>
<dbReference type="InterPro" id="IPR027417">
    <property type="entry name" value="P-loop_NTPase"/>
</dbReference>
<evidence type="ECO:0000259" key="9">
    <source>
        <dbReference type="PROSITE" id="PS50823"/>
    </source>
</evidence>
<comment type="function">
    <text evidence="6">An essential GTPase that binds both GDP and GTP, with rapid nucleotide exchange. Plays a role in 16S rRNA processing and 30S ribosomal subunit biogenesis and possibly also in cell cycle regulation and energy metabolism.</text>
</comment>
<comment type="subunit">
    <text evidence="6">Monomer.</text>
</comment>
<evidence type="ECO:0000256" key="3">
    <source>
        <dbReference type="ARBA" id="ARBA00022741"/>
    </source>
</evidence>
<feature type="binding site" evidence="6">
    <location>
        <begin position="79"/>
        <end position="83"/>
    </location>
    <ligand>
        <name>GTP</name>
        <dbReference type="ChEBI" id="CHEBI:37565"/>
    </ligand>
</feature>
<evidence type="ECO:0000256" key="5">
    <source>
        <dbReference type="ARBA" id="ARBA00023134"/>
    </source>
</evidence>
<feature type="domain" description="Era-type G" evidence="10">
    <location>
        <begin position="24"/>
        <end position="191"/>
    </location>
</feature>
<dbReference type="Pfam" id="PF07650">
    <property type="entry name" value="KH_2"/>
    <property type="match status" value="1"/>
</dbReference>
<feature type="binding site" evidence="6">
    <location>
        <begin position="141"/>
        <end position="144"/>
    </location>
    <ligand>
        <name>GTP</name>
        <dbReference type="ChEBI" id="CHEBI:37565"/>
    </ligand>
</feature>
<feature type="region of interest" description="G2" evidence="7">
    <location>
        <begin position="58"/>
        <end position="62"/>
    </location>
</feature>
<dbReference type="NCBIfam" id="TIGR00231">
    <property type="entry name" value="small_GTP"/>
    <property type="match status" value="1"/>
</dbReference>
<dbReference type="InterPro" id="IPR006073">
    <property type="entry name" value="GTP-bd"/>
</dbReference>
<dbReference type="SUPFAM" id="SSF52540">
    <property type="entry name" value="P-loop containing nucleoside triphosphate hydrolases"/>
    <property type="match status" value="1"/>
</dbReference>
<keyword evidence="5 6" id="KW-0342">GTP-binding</keyword>
<comment type="subcellular location">
    <subcellularLocation>
        <location evidence="6">Cytoplasm</location>
    </subcellularLocation>
    <subcellularLocation>
        <location evidence="6">Cell membrane</location>
        <topology evidence="6">Peripheral membrane protein</topology>
    </subcellularLocation>
</comment>
<dbReference type="SUPFAM" id="SSF54814">
    <property type="entry name" value="Prokaryotic type KH domain (KH-domain type II)"/>
    <property type="match status" value="1"/>
</dbReference>
<dbReference type="InterPro" id="IPR005225">
    <property type="entry name" value="Small_GTP-bd"/>
</dbReference>
<dbReference type="InterPro" id="IPR030388">
    <property type="entry name" value="G_ERA_dom"/>
</dbReference>
<keyword evidence="3 6" id="KW-0547">Nucleotide-binding</keyword>
<feature type="region of interest" description="G3" evidence="7">
    <location>
        <begin position="79"/>
        <end position="82"/>
    </location>
</feature>
<dbReference type="PANTHER" id="PTHR42698">
    <property type="entry name" value="GTPASE ERA"/>
    <property type="match status" value="1"/>
</dbReference>
<keyword evidence="12" id="KW-1185">Reference proteome</keyword>
<feature type="region of interest" description="G5" evidence="7">
    <location>
        <begin position="170"/>
        <end position="172"/>
    </location>
</feature>
<accession>A0ABR7FY13</accession>
<keyword evidence="6" id="KW-0472">Membrane</keyword>
<dbReference type="PANTHER" id="PTHR42698:SF1">
    <property type="entry name" value="GTPASE ERA, MITOCHONDRIAL"/>
    <property type="match status" value="1"/>
</dbReference>
<dbReference type="Gene3D" id="3.30.300.20">
    <property type="match status" value="1"/>
</dbReference>
<organism evidence="11 12">
    <name type="scientific">Lachnospira hominis</name>
    <name type="common">ex Liu et al. 2021</name>
    <dbReference type="NCBI Taxonomy" id="2763051"/>
    <lineage>
        <taxon>Bacteria</taxon>
        <taxon>Bacillati</taxon>
        <taxon>Bacillota</taxon>
        <taxon>Clostridia</taxon>
        <taxon>Lachnospirales</taxon>
        <taxon>Lachnospiraceae</taxon>
        <taxon>Lachnospira</taxon>
    </lineage>
</organism>
<keyword evidence="4 6" id="KW-0694">RNA-binding</keyword>
<feature type="binding site" evidence="6">
    <location>
        <begin position="32"/>
        <end position="39"/>
    </location>
    <ligand>
        <name>GTP</name>
        <dbReference type="ChEBI" id="CHEBI:37565"/>
    </ligand>
</feature>
<dbReference type="NCBIfam" id="NF000908">
    <property type="entry name" value="PRK00089.1"/>
    <property type="match status" value="1"/>
</dbReference>
<dbReference type="EMBL" id="JACOPD010000002">
    <property type="protein sequence ID" value="MBC5680079.1"/>
    <property type="molecule type" value="Genomic_DNA"/>
</dbReference>
<sequence length="324" mass="36224">MNLDEMLAASGITGGAAADGKNVKSGFVTLIGRPNVGKSTLMNRMIGQKIAITSNKPQTTRNRIQTVHTDERGQIVFVDTPGIHKAKNKLGEYMVGAAEKTIGEVDVVCWLVEPTTYIGAGEQHIIERLKKVKAPIILVINKVDTIKKEEILPVIDCYRKELDFQEIIPVSARSGANVDELIDTIYKYLPYGPMFYDEDTITDQPMRQIVAELIREKALHALNEEIPHGIAVVIDSMKERKSQKGIITDIQATIICERDSHKGIIIGKGGEMLKKIGANARYEIEKQLDTKVNLQLWVKVKKEWRDSDVLIKNFGYDKKKDDLG</sequence>
<feature type="region of interest" description="G4" evidence="7">
    <location>
        <begin position="141"/>
        <end position="144"/>
    </location>
</feature>
<proteinExistence type="inferred from homology"/>
<dbReference type="PROSITE" id="PS50823">
    <property type="entry name" value="KH_TYPE_2"/>
    <property type="match status" value="1"/>
</dbReference>
<keyword evidence="6" id="KW-0963">Cytoplasm</keyword>
<dbReference type="Pfam" id="PF01926">
    <property type="entry name" value="MMR_HSR1"/>
    <property type="match status" value="1"/>
</dbReference>
<evidence type="ECO:0000256" key="8">
    <source>
        <dbReference type="RuleBase" id="RU003761"/>
    </source>
</evidence>
<dbReference type="Proteomes" id="UP000628463">
    <property type="component" value="Unassembled WGS sequence"/>
</dbReference>
<dbReference type="InterPro" id="IPR005662">
    <property type="entry name" value="GTPase_Era-like"/>
</dbReference>
<dbReference type="Gene3D" id="3.40.50.300">
    <property type="entry name" value="P-loop containing nucleotide triphosphate hydrolases"/>
    <property type="match status" value="1"/>
</dbReference>
<keyword evidence="6" id="KW-0690">Ribosome biogenesis</keyword>